<evidence type="ECO:0000313" key="2">
    <source>
        <dbReference type="EMBL" id="WTY94699.1"/>
    </source>
</evidence>
<dbReference type="SUPFAM" id="SSF52777">
    <property type="entry name" value="CoA-dependent acyltransferases"/>
    <property type="match status" value="2"/>
</dbReference>
<dbReference type="Gene3D" id="3.30.559.30">
    <property type="entry name" value="Nonribosomal peptide synthetase, condensation domain"/>
    <property type="match status" value="1"/>
</dbReference>
<protein>
    <recommendedName>
        <fullName evidence="3">Condensation domain-containing protein</fullName>
    </recommendedName>
</protein>
<organism evidence="2">
    <name type="scientific">Streptomyces sp. NBC_01401</name>
    <dbReference type="NCBI Taxonomy" id="2903854"/>
    <lineage>
        <taxon>Bacteria</taxon>
        <taxon>Bacillati</taxon>
        <taxon>Actinomycetota</taxon>
        <taxon>Actinomycetes</taxon>
        <taxon>Kitasatosporales</taxon>
        <taxon>Streptomycetaceae</taxon>
        <taxon>Streptomyces</taxon>
    </lineage>
</organism>
<dbReference type="InterPro" id="IPR023213">
    <property type="entry name" value="CAT-like_dom_sf"/>
</dbReference>
<gene>
    <name evidence="2" type="ORF">OG626_07205</name>
</gene>
<proteinExistence type="predicted"/>
<reference evidence="2" key="1">
    <citation type="submission" date="2022-10" db="EMBL/GenBank/DDBJ databases">
        <title>The complete genomes of actinobacterial strains from the NBC collection.</title>
        <authorList>
            <person name="Joergensen T.S."/>
            <person name="Alvarez Arevalo M."/>
            <person name="Sterndorff E.B."/>
            <person name="Faurdal D."/>
            <person name="Vuksanovic O."/>
            <person name="Mourched A.-S."/>
            <person name="Charusanti P."/>
            <person name="Shaw S."/>
            <person name="Blin K."/>
            <person name="Weber T."/>
        </authorList>
    </citation>
    <scope>NUCLEOTIDE SEQUENCE</scope>
    <source>
        <strain evidence="2">NBC_01401</strain>
    </source>
</reference>
<dbReference type="AlphaFoldDB" id="A0AAU3GSM5"/>
<evidence type="ECO:0000256" key="1">
    <source>
        <dbReference type="SAM" id="MobiDB-lite"/>
    </source>
</evidence>
<dbReference type="Gene3D" id="3.30.559.10">
    <property type="entry name" value="Chloramphenicol acetyltransferase-like domain"/>
    <property type="match status" value="1"/>
</dbReference>
<feature type="region of interest" description="Disordered" evidence="1">
    <location>
        <begin position="190"/>
        <end position="219"/>
    </location>
</feature>
<sequence length="461" mass="49445">MVLPDRLMRAGYGEHTATAEHRALTVSFTAGEEGQDAPLTWSQRYYLAELDAARPHGRGLAVPRLYPLRPGVREDDVTEALRGLLERFESLRSRVVRAPAEHQRVHSTGTLRIAVHDSPADGPDAVLAALVARPFDVADEWPVRAALVTEGGTPRFLAMAFSHVAVDAYALLPVSAYLVASCAAADPVARTAPRSDTPGLQPRQQAEAEASPAGQRAAERALRHAGNVMRRMAASPRTPPRAVTGERYRFLRRRSAALDLAVGAVAARTGQSPASVLTAAMMWVGAAETAADHGFVQLISANRLRPETVNAVLPYSQPVLCGVDLTGASFAEAVRRTARASLRALGAGPCPPGPLAELHAAVQEERGVRLDITPTLNYRPRATTLPLRETDPAELARAAADAGAEWVDSDLQWQSGHYLSVDADETGLRLVLQVDTAVHPPGRAERLLADLEHLLCTEATR</sequence>
<accession>A0AAU3GSM5</accession>
<dbReference type="EMBL" id="CP109535">
    <property type="protein sequence ID" value="WTY94699.1"/>
    <property type="molecule type" value="Genomic_DNA"/>
</dbReference>
<name>A0AAU3GSM5_9ACTN</name>
<evidence type="ECO:0008006" key="3">
    <source>
        <dbReference type="Google" id="ProtNLM"/>
    </source>
</evidence>